<evidence type="ECO:0000313" key="1">
    <source>
        <dbReference type="EMBL" id="ACS83924.1"/>
    </source>
</evidence>
<dbReference type="EMBL" id="CP001654">
    <property type="protein sequence ID" value="ACS83924.1"/>
    <property type="molecule type" value="Genomic_DNA"/>
</dbReference>
<organism evidence="1 2">
    <name type="scientific">Musicola paradisiaca (strain Ech703)</name>
    <name type="common">Dickeya paradisiaca</name>
    <name type="synonym">Dickeya dadantii</name>
    <dbReference type="NCBI Taxonomy" id="579405"/>
    <lineage>
        <taxon>Bacteria</taxon>
        <taxon>Pseudomonadati</taxon>
        <taxon>Pseudomonadota</taxon>
        <taxon>Gammaproteobacteria</taxon>
        <taxon>Enterobacterales</taxon>
        <taxon>Pectobacteriaceae</taxon>
        <taxon>Musicola</taxon>
    </lineage>
</organism>
<dbReference type="KEGG" id="dda:Dd703_0105"/>
<dbReference type="STRING" id="579405.Dd703_0105"/>
<proteinExistence type="predicted"/>
<reference evidence="1" key="1">
    <citation type="submission" date="2009-06" db="EMBL/GenBank/DDBJ databases">
        <title>Complete sequence of Dickeya dadantii Ech703.</title>
        <authorList>
            <consortium name="US DOE Joint Genome Institute"/>
            <person name="Lucas S."/>
            <person name="Copeland A."/>
            <person name="Lapidus A."/>
            <person name="Glavina del Rio T."/>
            <person name="Dalin E."/>
            <person name="Tice H."/>
            <person name="Bruce D."/>
            <person name="Goodwin L."/>
            <person name="Pitluck S."/>
            <person name="Chertkov O."/>
            <person name="Brettin T."/>
            <person name="Detter J.C."/>
            <person name="Han C."/>
            <person name="Larimer F."/>
            <person name="Land M."/>
            <person name="Hauser L."/>
            <person name="Kyrpides N."/>
            <person name="Mikhailova N."/>
            <person name="Balakrishnan V."/>
            <person name="Glasner J."/>
            <person name="Perna N.T."/>
        </authorList>
    </citation>
    <scope>NUCLEOTIDE SEQUENCE [LARGE SCALE GENOMIC DNA]</scope>
    <source>
        <strain evidence="1">Ech703</strain>
    </source>
</reference>
<gene>
    <name evidence="1" type="ordered locus">Dd703_0105</name>
</gene>
<dbReference type="eggNOG" id="ENOG5033PVX">
    <property type="taxonomic scope" value="Bacteria"/>
</dbReference>
<accession>C6C6K5</accession>
<dbReference type="HOGENOM" id="CLU_1568248_0_0_6"/>
<dbReference type="AlphaFoldDB" id="C6C6K5"/>
<protein>
    <submittedName>
        <fullName evidence="1">Uncharacterized protein</fullName>
    </submittedName>
</protein>
<evidence type="ECO:0000313" key="2">
    <source>
        <dbReference type="Proteomes" id="UP000002734"/>
    </source>
</evidence>
<sequence length="172" mass="19161">MVDIALTPAQETIGRLTVETVATPLSPSEVRSLHPWLALNPAEAGAPWYLHAPRHTDATGRHATEVVELCRRFNERHKQGTLLYEYCGVPLQFRTPLLQSLLFAAPGFRHSVGIRVQERPLEAQSLAQTLRETGSALLYLSDPLLRLSQRADAGPVTYAYRCFTDPGRHHDA</sequence>
<name>C6C6K5_MUSP7</name>
<dbReference type="RefSeq" id="WP_012763747.1">
    <property type="nucleotide sequence ID" value="NC_012880.1"/>
</dbReference>
<dbReference type="Proteomes" id="UP000002734">
    <property type="component" value="Chromosome"/>
</dbReference>
<keyword evidence="2" id="KW-1185">Reference proteome</keyword>